<evidence type="ECO:0000313" key="4">
    <source>
        <dbReference type="Proteomes" id="UP000202259"/>
    </source>
</evidence>
<name>A0A222GB83_9GAMM</name>
<dbReference type="GO" id="GO:0004177">
    <property type="term" value="F:aminopeptidase activity"/>
    <property type="evidence" value="ECO:0007669"/>
    <property type="project" value="UniProtKB-KW"/>
</dbReference>
<sequence>MLDSMYFPKEFLLLTLIVNLMSCVNTTDDNIEYSAGGMSGYDESIKAIEPSSEGGSISLAGEQPVDISRFYTVLNQAPSAASLSYDGKTIAFFWSITGKRQLWTMPIDGGQPKQLTFGNGVTFYRWAKNTNNIIYGADNNGDEQEAYYLISSSGNQESLILPSVSGGFRMFGGFMGENTIVYASSERNKLDFDLYQADLTDGKSKLLLQGKMGLFARSVSPDGKHILVSELVGEDSDNLYLLTTGTNQLKPLSVPTRRAAHSSGGISWTNDSKGFYLSSNLDANYSSLRYYRLGEGFNTLIKAKGDIEYVKLCGKNNRFLLWSVNQGGYSKLFIKDNETQVTKALAENSKGVIYVSCNANVNKAVVSINEWKNPGEIIVVDLEKRIEQTVFETNMAGVDSENLVEPKSITMNARDGVQLQGLLYLPKLETVKGEGLPPVVFSVHGGPAGQSRPVFSPHAQYLLGRGIAVFYPNVRGSTGFGHNYVTLDDQQNRLHSIRDLVDMLDFLKKEGSVDTERAVIRGGSYGGYAVNAALANYPGNFIAGISLFGVSDWVTALQVASPSLKASDRIEYGDITDAKWLEYYSKNSPIRQANKIDVPVLYSHGVRDPRVDVSETEVMVKTLRKNGVRADYIRFLDEGHGWRKFENRLFYAREEAKFLNDIFAR</sequence>
<keyword evidence="3" id="KW-0645">Protease</keyword>
<dbReference type="Proteomes" id="UP000202259">
    <property type="component" value="Chromosome"/>
</dbReference>
<evidence type="ECO:0000256" key="1">
    <source>
        <dbReference type="ARBA" id="ARBA00022801"/>
    </source>
</evidence>
<dbReference type="InterPro" id="IPR002470">
    <property type="entry name" value="Peptidase_S9A"/>
</dbReference>
<evidence type="ECO:0000313" key="3">
    <source>
        <dbReference type="EMBL" id="ASP49051.1"/>
    </source>
</evidence>
<proteinExistence type="predicted"/>
<dbReference type="PANTHER" id="PTHR42776">
    <property type="entry name" value="SERINE PEPTIDASE S9 FAMILY MEMBER"/>
    <property type="match status" value="1"/>
</dbReference>
<protein>
    <submittedName>
        <fullName evidence="3">Dipeptidyl aminopeptidase</fullName>
    </submittedName>
</protein>
<dbReference type="Gene3D" id="2.120.10.30">
    <property type="entry name" value="TolB, C-terminal domain"/>
    <property type="match status" value="2"/>
</dbReference>
<dbReference type="SUPFAM" id="SSF82171">
    <property type="entry name" value="DPP6 N-terminal domain-like"/>
    <property type="match status" value="1"/>
</dbReference>
<dbReference type="EMBL" id="CP020465">
    <property type="protein sequence ID" value="ASP49051.1"/>
    <property type="molecule type" value="Genomic_DNA"/>
</dbReference>
<dbReference type="GO" id="GO:0006508">
    <property type="term" value="P:proteolysis"/>
    <property type="evidence" value="ECO:0007669"/>
    <property type="project" value="InterPro"/>
</dbReference>
<dbReference type="PANTHER" id="PTHR42776:SF27">
    <property type="entry name" value="DIPEPTIDYL PEPTIDASE FAMILY MEMBER 6"/>
    <property type="match status" value="1"/>
</dbReference>
<keyword evidence="4" id="KW-1185">Reference proteome</keyword>
<dbReference type="AlphaFoldDB" id="A0A222GB83"/>
<dbReference type="KEGG" id="cber:B5D82_15505"/>
<dbReference type="InterPro" id="IPR001375">
    <property type="entry name" value="Peptidase_S9_cat"/>
</dbReference>
<dbReference type="InterPro" id="IPR011042">
    <property type="entry name" value="6-blade_b-propeller_TolB-like"/>
</dbReference>
<gene>
    <name evidence="3" type="ORF">B5D82_15505</name>
</gene>
<keyword evidence="1" id="KW-0378">Hydrolase</keyword>
<keyword evidence="3" id="KW-0031">Aminopeptidase</keyword>
<dbReference type="InterPro" id="IPR029058">
    <property type="entry name" value="AB_hydrolase_fold"/>
</dbReference>
<dbReference type="SUPFAM" id="SSF53474">
    <property type="entry name" value="alpha/beta-Hydrolases"/>
    <property type="match status" value="1"/>
</dbReference>
<dbReference type="Gene3D" id="3.40.50.1820">
    <property type="entry name" value="alpha/beta hydrolase"/>
    <property type="match status" value="1"/>
</dbReference>
<organism evidence="3 4">
    <name type="scientific">Cognaticolwellia beringensis</name>
    <dbReference type="NCBI Taxonomy" id="1967665"/>
    <lineage>
        <taxon>Bacteria</taxon>
        <taxon>Pseudomonadati</taxon>
        <taxon>Pseudomonadota</taxon>
        <taxon>Gammaproteobacteria</taxon>
        <taxon>Alteromonadales</taxon>
        <taxon>Colwelliaceae</taxon>
        <taxon>Cognaticolwellia</taxon>
    </lineage>
</organism>
<dbReference type="PRINTS" id="PR00862">
    <property type="entry name" value="PROLIGOPTASE"/>
</dbReference>
<dbReference type="Pfam" id="PF00326">
    <property type="entry name" value="Peptidase_S9"/>
    <property type="match status" value="1"/>
</dbReference>
<accession>A0A222GB83</accession>
<feature type="domain" description="Peptidase S9 prolyl oligopeptidase catalytic" evidence="2">
    <location>
        <begin position="455"/>
        <end position="663"/>
    </location>
</feature>
<dbReference type="GO" id="GO:0004252">
    <property type="term" value="F:serine-type endopeptidase activity"/>
    <property type="evidence" value="ECO:0007669"/>
    <property type="project" value="InterPro"/>
</dbReference>
<reference evidence="3 4" key="1">
    <citation type="submission" date="2017-08" db="EMBL/GenBank/DDBJ databases">
        <title>Complete genome of Colwellia sp. NB097-1, a psychrophile bacterium ioslated from Bering Sea.</title>
        <authorList>
            <person name="Chen X."/>
        </authorList>
    </citation>
    <scope>NUCLEOTIDE SEQUENCE [LARGE SCALE GENOMIC DNA]</scope>
    <source>
        <strain evidence="3 4">NB097-1</strain>
    </source>
</reference>
<evidence type="ECO:0000259" key="2">
    <source>
        <dbReference type="Pfam" id="PF00326"/>
    </source>
</evidence>